<evidence type="ECO:0000313" key="3">
    <source>
        <dbReference type="Proteomes" id="UP000433652"/>
    </source>
</evidence>
<comment type="caution">
    <text evidence="2">The sequence shown here is derived from an EMBL/GenBank/DDBJ whole genome shotgun (WGS) entry which is preliminary data.</text>
</comment>
<dbReference type="RefSeq" id="WP_328598073.1">
    <property type="nucleotide sequence ID" value="NZ_WTYM01000030.1"/>
</dbReference>
<name>A0A6I4SV44_9SPHN</name>
<evidence type="ECO:0000313" key="2">
    <source>
        <dbReference type="EMBL" id="MXO58656.1"/>
    </source>
</evidence>
<dbReference type="SUPFAM" id="SSF56281">
    <property type="entry name" value="Metallo-hydrolase/oxidoreductase"/>
    <property type="match status" value="1"/>
</dbReference>
<protein>
    <submittedName>
        <fullName evidence="2">Subclass B3 metallo-beta-lactamase</fullName>
    </submittedName>
</protein>
<keyword evidence="3" id="KW-1185">Reference proteome</keyword>
<dbReference type="Proteomes" id="UP000433652">
    <property type="component" value="Unassembled WGS sequence"/>
</dbReference>
<evidence type="ECO:0000259" key="1">
    <source>
        <dbReference type="SMART" id="SM00849"/>
    </source>
</evidence>
<dbReference type="SMART" id="SM00849">
    <property type="entry name" value="Lactamase_B"/>
    <property type="match status" value="1"/>
</dbReference>
<dbReference type="NCBIfam" id="NF033105">
    <property type="entry name" value="bla_subclass_B3"/>
    <property type="match status" value="1"/>
</dbReference>
<dbReference type="PANTHER" id="PTHR42951:SF17">
    <property type="entry name" value="METALLO-BETA-LACTAMASE DOMAIN-CONTAINING PROTEIN"/>
    <property type="match status" value="1"/>
</dbReference>
<feature type="domain" description="Metallo-beta-lactamase" evidence="1">
    <location>
        <begin position="54"/>
        <end position="249"/>
    </location>
</feature>
<organism evidence="2 3">
    <name type="scientific">Croceibacterium salegens</name>
    <dbReference type="NCBI Taxonomy" id="1737568"/>
    <lineage>
        <taxon>Bacteria</taxon>
        <taxon>Pseudomonadati</taxon>
        <taxon>Pseudomonadota</taxon>
        <taxon>Alphaproteobacteria</taxon>
        <taxon>Sphingomonadales</taxon>
        <taxon>Erythrobacteraceae</taxon>
        <taxon>Croceibacterium</taxon>
    </lineage>
</organism>
<reference evidence="2 3" key="1">
    <citation type="submission" date="2019-12" db="EMBL/GenBank/DDBJ databases">
        <title>Genomic-based taxomic classification of the family Erythrobacteraceae.</title>
        <authorList>
            <person name="Xu L."/>
        </authorList>
    </citation>
    <scope>NUCLEOTIDE SEQUENCE [LARGE SCALE GENOMIC DNA]</scope>
    <source>
        <strain evidence="2 3">MCCC 1K01500</strain>
    </source>
</reference>
<gene>
    <name evidence="2" type="primary">bla</name>
    <name evidence="2" type="ORF">GRI89_03755</name>
</gene>
<dbReference type="InterPro" id="IPR001279">
    <property type="entry name" value="Metallo-B-lactamas"/>
</dbReference>
<proteinExistence type="predicted"/>
<dbReference type="Pfam" id="PF00753">
    <property type="entry name" value="Lactamase_B"/>
    <property type="match status" value="1"/>
</dbReference>
<dbReference type="PANTHER" id="PTHR42951">
    <property type="entry name" value="METALLO-BETA-LACTAMASE DOMAIN-CONTAINING"/>
    <property type="match status" value="1"/>
</dbReference>
<dbReference type="Gene3D" id="3.60.15.10">
    <property type="entry name" value="Ribonuclease Z/Hydroxyacylglutathione hydrolase-like"/>
    <property type="match status" value="1"/>
</dbReference>
<accession>A0A6I4SV44</accession>
<dbReference type="EMBL" id="WTYM01000030">
    <property type="protein sequence ID" value="MXO58656.1"/>
    <property type="molecule type" value="Genomic_DNA"/>
</dbReference>
<dbReference type="AlphaFoldDB" id="A0A6I4SV44"/>
<dbReference type="InterPro" id="IPR050855">
    <property type="entry name" value="NDM-1-like"/>
</dbReference>
<dbReference type="InterPro" id="IPR036866">
    <property type="entry name" value="RibonucZ/Hydroxyglut_hydro"/>
</dbReference>
<sequence>MLLAFLLVPLLAAAAPEPSATEHGLANCKEWDEWDKPTPPFRIFGDTYYVGTCGISVIVVDTPEGSIVIDGGPRGSGDLIAQNIKSLGFDLKRVTLHLISHEHHDHVGGMAGLQRKTGADVGASAEAAIALEAGTARPGDPQYELHEHFEPVSVQSTIFRPRYSTKSFKIGGLTLVPIATPGHTPGGVSYQWQTCEADACNSSIVYADSLTPVSADDYRFSDHPEYLAAFRKSIETIADLDCDILLTPHPSASNMIERIAGRAPLSDPNSCRAYADAVRVRLDDRLAEEAKGG</sequence>